<dbReference type="OrthoDB" id="205099at2759"/>
<evidence type="ECO:0000256" key="8">
    <source>
        <dbReference type="ARBA" id="ARBA00032007"/>
    </source>
</evidence>
<dbReference type="InterPro" id="IPR055122">
    <property type="entry name" value="Med14_N"/>
</dbReference>
<accession>A0A8E2JE05</accession>
<dbReference type="EMBL" id="KV745052">
    <property type="protein sequence ID" value="OCK78559.1"/>
    <property type="molecule type" value="Genomic_DNA"/>
</dbReference>
<dbReference type="GO" id="GO:0070847">
    <property type="term" value="C:core mediator complex"/>
    <property type="evidence" value="ECO:0007669"/>
    <property type="project" value="TreeGrafter"/>
</dbReference>
<evidence type="ECO:0000259" key="11">
    <source>
        <dbReference type="Pfam" id="PF08638"/>
    </source>
</evidence>
<dbReference type="AlphaFoldDB" id="A0A8E2JE05"/>
<dbReference type="Pfam" id="PF08638">
    <property type="entry name" value="Med14"/>
    <property type="match status" value="1"/>
</dbReference>
<evidence type="ECO:0000256" key="3">
    <source>
        <dbReference type="ARBA" id="ARBA00019619"/>
    </source>
</evidence>
<feature type="domain" description="Mediator complex subunit MED14 N-terminal" evidence="11">
    <location>
        <begin position="14"/>
        <end position="227"/>
    </location>
</feature>
<comment type="subunit">
    <text evidence="9">Component of the Mediator complex.</text>
</comment>
<dbReference type="Proteomes" id="UP000250266">
    <property type="component" value="Unassembled WGS sequence"/>
</dbReference>
<reference evidence="12 13" key="1">
    <citation type="journal article" date="2016" name="Nat. Commun.">
        <title>Ectomycorrhizal ecology is imprinted in the genome of the dominant symbiotic fungus Cenococcum geophilum.</title>
        <authorList>
            <consortium name="DOE Joint Genome Institute"/>
            <person name="Peter M."/>
            <person name="Kohler A."/>
            <person name="Ohm R.A."/>
            <person name="Kuo A."/>
            <person name="Krutzmann J."/>
            <person name="Morin E."/>
            <person name="Arend M."/>
            <person name="Barry K.W."/>
            <person name="Binder M."/>
            <person name="Choi C."/>
            <person name="Clum A."/>
            <person name="Copeland A."/>
            <person name="Grisel N."/>
            <person name="Haridas S."/>
            <person name="Kipfer T."/>
            <person name="LaButti K."/>
            <person name="Lindquist E."/>
            <person name="Lipzen A."/>
            <person name="Maire R."/>
            <person name="Meier B."/>
            <person name="Mihaltcheva S."/>
            <person name="Molinier V."/>
            <person name="Murat C."/>
            <person name="Poggeler S."/>
            <person name="Quandt C.A."/>
            <person name="Sperisen C."/>
            <person name="Tritt A."/>
            <person name="Tisserant E."/>
            <person name="Crous P.W."/>
            <person name="Henrissat B."/>
            <person name="Nehls U."/>
            <person name="Egli S."/>
            <person name="Spatafora J.W."/>
            <person name="Grigoriev I.V."/>
            <person name="Martin F.M."/>
        </authorList>
    </citation>
    <scope>NUCLEOTIDE SEQUENCE [LARGE SCALE GENOMIC DNA]</scope>
    <source>
        <strain evidence="12 13">CBS 459.81</strain>
    </source>
</reference>
<keyword evidence="5 9" id="KW-0010">Activator</keyword>
<evidence type="ECO:0000313" key="13">
    <source>
        <dbReference type="Proteomes" id="UP000250266"/>
    </source>
</evidence>
<keyword evidence="13" id="KW-1185">Reference proteome</keyword>
<dbReference type="GO" id="GO:0006357">
    <property type="term" value="P:regulation of transcription by RNA polymerase II"/>
    <property type="evidence" value="ECO:0007669"/>
    <property type="project" value="InterPro"/>
</dbReference>
<evidence type="ECO:0000256" key="9">
    <source>
        <dbReference type="RuleBase" id="RU365082"/>
    </source>
</evidence>
<keyword evidence="4 9" id="KW-0805">Transcription regulation</keyword>
<organism evidence="12 13">
    <name type="scientific">Lepidopterella palustris CBS 459.81</name>
    <dbReference type="NCBI Taxonomy" id="1314670"/>
    <lineage>
        <taxon>Eukaryota</taxon>
        <taxon>Fungi</taxon>
        <taxon>Dikarya</taxon>
        <taxon>Ascomycota</taxon>
        <taxon>Pezizomycotina</taxon>
        <taxon>Dothideomycetes</taxon>
        <taxon>Pleosporomycetidae</taxon>
        <taxon>Mytilinidiales</taxon>
        <taxon>Argynnaceae</taxon>
        <taxon>Lepidopterella</taxon>
    </lineage>
</organism>
<evidence type="ECO:0000256" key="10">
    <source>
        <dbReference type="SAM" id="MobiDB-lite"/>
    </source>
</evidence>
<proteinExistence type="inferred from homology"/>
<dbReference type="PANTHER" id="PTHR12809">
    <property type="entry name" value="MEDIATOR COMPLEX SUBUNIT"/>
    <property type="match status" value="1"/>
</dbReference>
<evidence type="ECO:0000256" key="1">
    <source>
        <dbReference type="ARBA" id="ARBA00004123"/>
    </source>
</evidence>
<evidence type="ECO:0000256" key="5">
    <source>
        <dbReference type="ARBA" id="ARBA00023159"/>
    </source>
</evidence>
<dbReference type="PANTHER" id="PTHR12809:SF2">
    <property type="entry name" value="MEDIATOR OF RNA POLYMERASE II TRANSCRIPTION SUBUNIT 14"/>
    <property type="match status" value="1"/>
</dbReference>
<evidence type="ECO:0000256" key="4">
    <source>
        <dbReference type="ARBA" id="ARBA00023015"/>
    </source>
</evidence>
<feature type="region of interest" description="Disordered" evidence="10">
    <location>
        <begin position="986"/>
        <end position="1017"/>
    </location>
</feature>
<dbReference type="GO" id="GO:0003712">
    <property type="term" value="F:transcription coregulator activity"/>
    <property type="evidence" value="ECO:0007669"/>
    <property type="project" value="UniProtKB-UniRule"/>
</dbReference>
<sequence>MDLPPEIRHITETFIPFSTLLTRVAQECFNGLSDVLTQMAELPVPQQPVSSLTNGIGSHGMANGSGNMSENNVQKKLKLMHFADEHRNRFIKLLVLSMWGRHGTDMSKIIDVVSWLREQEACYADAAYWLGQIKLEMAAARIPHPDIKTALEVLSTGKAPWMPDLGYIPPEPLSAQQTLKLLRNINVQLSIRLNLHEQLPRHLRDWKVGSGRATFVIPSEFELDVSASSEDSSTPWYFIDIRLLFSPGPEIPDGQFRSHLEWQANHSLATSGLSGCYDFLHNFILTHKIAVLRDQAHELNAANWAGSIKVEPVRRSLVVQYWIEMPGKKSWIEIGIVSGKPKNGRISWRGPTPSHLAVRWFRQGVEVKEHNLVFDWGVLSMEQMLRKVVALHISHILETLQGRLVASAQGNPILTAKATISDSEPSDCALETTLGNSINPAKVLIDPVTGKFAIQPCTAISARAEHDINLLKDAPTDASRIISSMLCVTLQSTIEKEAQQFGWTKLNNISLKAEAIKAAFKQDVIRHTFFCGQGWTPKWALAAIINLSGESWWVVELRDNVTLGSIERAEQLHIDAGILNKEPISRTLLNTVERSAIANISFSATVRVCKAAGIPNSMETAYIGSGNSIPGRTFPGLVVNGDALLKPIGMRMTWAKNTLRILHQGFVASRGNVRHLAYGKMPNEVSNDLQKLMPASRDSDITIRRDGIFWITLYTPFGEPFIEPLQSRLRDIGQLRTFISTLKGHELVCESASLSQVVFRYGAALKATVDFKPNGAIRLNLDPSSPHQRICAHLTALMNGGRTDSLLKGVAAIKPTAKDINLFAKALLLTLPVLQAFKDIETAHPASIYDPSIHPRNIDHYRLRYDNPLCSFNVRGRVKGDEMKWVIEDLNIPSDLKSGVERAKEATRAENLDQALKALWRESGDGWDGVRRGIVASPEGVGDAVRRLDELVRSFAVAGMEDRIPVRGGGDEKVKDEVVKTMVNTVPKGNVNGSGNVSGNGNGHKNGASVHDVITID</sequence>
<evidence type="ECO:0000256" key="2">
    <source>
        <dbReference type="ARBA" id="ARBA00007813"/>
    </source>
</evidence>
<keyword evidence="6 9" id="KW-0804">Transcription</keyword>
<comment type="similarity">
    <text evidence="2 9">Belongs to the Mediator complex subunit 14 family.</text>
</comment>
<evidence type="ECO:0000256" key="6">
    <source>
        <dbReference type="ARBA" id="ARBA00023163"/>
    </source>
</evidence>
<protein>
    <recommendedName>
        <fullName evidence="3 9">Mediator of RNA polymerase II transcription subunit 14</fullName>
    </recommendedName>
    <alternativeName>
        <fullName evidence="8 9">Mediator complex subunit 14</fullName>
    </alternativeName>
</protein>
<evidence type="ECO:0000256" key="7">
    <source>
        <dbReference type="ARBA" id="ARBA00023242"/>
    </source>
</evidence>
<keyword evidence="7 9" id="KW-0539">Nucleus</keyword>
<comment type="subcellular location">
    <subcellularLocation>
        <location evidence="1 9">Nucleus</location>
    </subcellularLocation>
</comment>
<dbReference type="Pfam" id="PF26204">
    <property type="entry name" value="Med14_fung"/>
    <property type="match status" value="1"/>
</dbReference>
<comment type="function">
    <text evidence="9">Component of the Mediator complex, a coactivator involved in the regulated transcription of nearly all RNA polymerase II-dependent genes. Mediator functions as a bridge to convey information from gene-specific regulatory proteins to the basal RNA polymerase II transcription machinery. Mediator is recruited to promoters by direct interactions with regulatory proteins and serves as a scaffold for the assembly of a functional preinitiation complex with RNA polymerase II and the general transcription factors.</text>
</comment>
<gene>
    <name evidence="12" type="ORF">K432DRAFT_301733</name>
</gene>
<dbReference type="GO" id="GO:0016592">
    <property type="term" value="C:mediator complex"/>
    <property type="evidence" value="ECO:0007669"/>
    <property type="project" value="UniProtKB-UniRule"/>
</dbReference>
<evidence type="ECO:0000313" key="12">
    <source>
        <dbReference type="EMBL" id="OCK78559.1"/>
    </source>
</evidence>
<dbReference type="InterPro" id="IPR013947">
    <property type="entry name" value="Mediator_Med14"/>
</dbReference>
<name>A0A8E2JE05_9PEZI</name>